<evidence type="ECO:0000259" key="5">
    <source>
        <dbReference type="Pfam" id="PF00389"/>
    </source>
</evidence>
<dbReference type="InterPro" id="IPR029752">
    <property type="entry name" value="D-isomer_DH_CS1"/>
</dbReference>
<dbReference type="EMBL" id="JAAVXB010000004">
    <property type="protein sequence ID" value="NKF22443.1"/>
    <property type="molecule type" value="Genomic_DNA"/>
</dbReference>
<keyword evidence="2 4" id="KW-0560">Oxidoreductase</keyword>
<evidence type="ECO:0000259" key="6">
    <source>
        <dbReference type="Pfam" id="PF02826"/>
    </source>
</evidence>
<dbReference type="Proteomes" id="UP000653472">
    <property type="component" value="Unassembled WGS sequence"/>
</dbReference>
<dbReference type="SUPFAM" id="SSF51735">
    <property type="entry name" value="NAD(P)-binding Rossmann-fold domains"/>
    <property type="match status" value="1"/>
</dbReference>
<accession>A0A969WAH7</accession>
<dbReference type="Pfam" id="PF00389">
    <property type="entry name" value="2-Hacid_dh"/>
    <property type="match status" value="1"/>
</dbReference>
<dbReference type="Gene3D" id="3.40.50.720">
    <property type="entry name" value="NAD(P)-binding Rossmann-like Domain"/>
    <property type="match status" value="2"/>
</dbReference>
<evidence type="ECO:0000256" key="4">
    <source>
        <dbReference type="RuleBase" id="RU003719"/>
    </source>
</evidence>
<dbReference type="InterPro" id="IPR036291">
    <property type="entry name" value="NAD(P)-bd_dom_sf"/>
</dbReference>
<reference evidence="7" key="1">
    <citation type="submission" date="2020-03" db="EMBL/GenBank/DDBJ databases">
        <title>Solimonas marina sp. nov., isolated from deep seawater of the Pacific Ocean.</title>
        <authorList>
            <person name="Liu X."/>
            <person name="Lai Q."/>
            <person name="Sun F."/>
            <person name="Gai Y."/>
            <person name="Li G."/>
            <person name="Shao Z."/>
        </authorList>
    </citation>
    <scope>NUCLEOTIDE SEQUENCE</scope>
    <source>
        <strain evidence="7">C16B3</strain>
    </source>
</reference>
<dbReference type="PANTHER" id="PTHR43026:SF1">
    <property type="entry name" value="2-HYDROXYACID DEHYDROGENASE HOMOLOG 1-RELATED"/>
    <property type="match status" value="1"/>
</dbReference>
<evidence type="ECO:0000313" key="7">
    <source>
        <dbReference type="EMBL" id="NKF22443.1"/>
    </source>
</evidence>
<evidence type="ECO:0000256" key="3">
    <source>
        <dbReference type="ARBA" id="ARBA00023027"/>
    </source>
</evidence>
<dbReference type="InterPro" id="IPR029753">
    <property type="entry name" value="D-isomer_DH_CS"/>
</dbReference>
<dbReference type="PROSITE" id="PS00671">
    <property type="entry name" value="D_2_HYDROXYACID_DH_3"/>
    <property type="match status" value="1"/>
</dbReference>
<name>A0A969WAH7_9GAMM</name>
<keyword evidence="3" id="KW-0520">NAD</keyword>
<keyword evidence="8" id="KW-1185">Reference proteome</keyword>
<dbReference type="SUPFAM" id="SSF52283">
    <property type="entry name" value="Formate/glycerate dehydrogenase catalytic domain-like"/>
    <property type="match status" value="1"/>
</dbReference>
<evidence type="ECO:0000256" key="2">
    <source>
        <dbReference type="ARBA" id="ARBA00023002"/>
    </source>
</evidence>
<evidence type="ECO:0000256" key="1">
    <source>
        <dbReference type="ARBA" id="ARBA00005854"/>
    </source>
</evidence>
<dbReference type="GO" id="GO:0051287">
    <property type="term" value="F:NAD binding"/>
    <property type="evidence" value="ECO:0007669"/>
    <property type="project" value="InterPro"/>
</dbReference>
<organism evidence="7 8">
    <name type="scientific">Solimonas marina</name>
    <dbReference type="NCBI Taxonomy" id="2714601"/>
    <lineage>
        <taxon>Bacteria</taxon>
        <taxon>Pseudomonadati</taxon>
        <taxon>Pseudomonadota</taxon>
        <taxon>Gammaproteobacteria</taxon>
        <taxon>Nevskiales</taxon>
        <taxon>Nevskiaceae</taxon>
        <taxon>Solimonas</taxon>
    </lineage>
</organism>
<dbReference type="Pfam" id="PF02826">
    <property type="entry name" value="2-Hacid_dh_C"/>
    <property type="match status" value="1"/>
</dbReference>
<dbReference type="GO" id="GO:0008720">
    <property type="term" value="F:D-lactate dehydrogenase (NAD+) activity"/>
    <property type="evidence" value="ECO:0007669"/>
    <property type="project" value="TreeGrafter"/>
</dbReference>
<gene>
    <name evidence="7" type="ORF">G7Y82_08930</name>
</gene>
<dbReference type="InterPro" id="IPR006140">
    <property type="entry name" value="D-isomer_DH_NAD-bd"/>
</dbReference>
<dbReference type="PROSITE" id="PS00670">
    <property type="entry name" value="D_2_HYDROXYACID_DH_2"/>
    <property type="match status" value="1"/>
</dbReference>
<feature type="domain" description="D-isomer specific 2-hydroxyacid dehydrogenase catalytic" evidence="5">
    <location>
        <begin position="3"/>
        <end position="327"/>
    </location>
</feature>
<dbReference type="InterPro" id="IPR006139">
    <property type="entry name" value="D-isomer_2_OHA_DH_cat_dom"/>
</dbReference>
<dbReference type="RefSeq" id="WP_168147702.1">
    <property type="nucleotide sequence ID" value="NZ_JAAVXB010000004.1"/>
</dbReference>
<comment type="caution">
    <text evidence="7">The sequence shown here is derived from an EMBL/GenBank/DDBJ whole genome shotgun (WGS) entry which is preliminary data.</text>
</comment>
<dbReference type="CDD" id="cd12183">
    <property type="entry name" value="LDH_like_2"/>
    <property type="match status" value="1"/>
</dbReference>
<dbReference type="PANTHER" id="PTHR43026">
    <property type="entry name" value="2-HYDROXYACID DEHYDROGENASE HOMOLOG 1-RELATED"/>
    <property type="match status" value="1"/>
</dbReference>
<feature type="domain" description="D-isomer specific 2-hydroxyacid dehydrogenase NAD-binding" evidence="6">
    <location>
        <begin position="108"/>
        <end position="296"/>
    </location>
</feature>
<dbReference type="PROSITE" id="PS00065">
    <property type="entry name" value="D_2_HYDROXYACID_DH_1"/>
    <property type="match status" value="1"/>
</dbReference>
<protein>
    <submittedName>
        <fullName evidence="7">2-hydroxyacid dehydrogenase</fullName>
    </submittedName>
</protein>
<proteinExistence type="inferred from homology"/>
<evidence type="ECO:0000313" key="8">
    <source>
        <dbReference type="Proteomes" id="UP000653472"/>
    </source>
</evidence>
<dbReference type="InterPro" id="IPR058205">
    <property type="entry name" value="D-LDH-like"/>
</dbReference>
<comment type="similarity">
    <text evidence="1 4">Belongs to the D-isomer specific 2-hydroxyacid dehydrogenase family.</text>
</comment>
<sequence>MRVLFFSARPYDRRSFAAANGRHELVFTETRLSAQTAGLAASYPAICTFVNDRLDAETLAALAAGGLRYVALRCAGFNQVDLRAAERLGIEVARVPAYSPYAVAEYAVGLLLTLNRKFHRAYNRVRENNFLLDGLEGFDLHGKTVGVVGAGRIGAVFANIMLGFGCRVLVHDPHSDDAALRAAGAQFVGLDTLLAQAQIVSLHCPLTPETHHLIDAAALARMQHGAMLINTSRGGLLDTAAVVGALKSGRLGALGLDVYEQEGDLFFEDLSSTIVEDDVFQRLLTFPNVVVTGHQAFFTQEALAAIARTTLVNLDDFAAGRPCPNRLTAAALLR</sequence>
<dbReference type="AlphaFoldDB" id="A0A969WAH7"/>